<dbReference type="InterPro" id="IPR036465">
    <property type="entry name" value="vWFA_dom_sf"/>
</dbReference>
<dbReference type="RefSeq" id="WP_387698874.1">
    <property type="nucleotide sequence ID" value="NZ_JBIAMX010000001.1"/>
</dbReference>
<evidence type="ECO:0000313" key="3">
    <source>
        <dbReference type="Proteomes" id="UP001601444"/>
    </source>
</evidence>
<evidence type="ECO:0000256" key="1">
    <source>
        <dbReference type="SAM" id="MobiDB-lite"/>
    </source>
</evidence>
<sequence>MTNPDLTSIAVLLDRSGSMQTIKADTEGGLAAFYDQQRQVPKRIEVTLAQFDTEYEVVYANLPLAQVPAPVLQPRGGTALYDAIGKLVTALGADLARRPEHERPGTVIVVILTDGHENSSREWTHAAVRSLITQQQEVYRWSFVFLGANMDAVEIGTGIGVAPGSSMTYAAAPAGVRGAFDALGAYAARAQAAPGGAPQAFSDDERRRSNPGR</sequence>
<protein>
    <submittedName>
        <fullName evidence="2">VWA domain-containing protein</fullName>
    </submittedName>
</protein>
<dbReference type="CDD" id="cd00198">
    <property type="entry name" value="vWFA"/>
    <property type="match status" value="1"/>
</dbReference>
<dbReference type="SUPFAM" id="SSF53300">
    <property type="entry name" value="vWA-like"/>
    <property type="match status" value="1"/>
</dbReference>
<proteinExistence type="predicted"/>
<organism evidence="2 3">
    <name type="scientific">Nocardia thailandica</name>
    <dbReference type="NCBI Taxonomy" id="257275"/>
    <lineage>
        <taxon>Bacteria</taxon>
        <taxon>Bacillati</taxon>
        <taxon>Actinomycetota</taxon>
        <taxon>Actinomycetes</taxon>
        <taxon>Mycobacteriales</taxon>
        <taxon>Nocardiaceae</taxon>
        <taxon>Nocardia</taxon>
    </lineage>
</organism>
<dbReference type="Proteomes" id="UP001601444">
    <property type="component" value="Unassembled WGS sequence"/>
</dbReference>
<reference evidence="2 3" key="1">
    <citation type="submission" date="2024-10" db="EMBL/GenBank/DDBJ databases">
        <title>The Natural Products Discovery Center: Release of the First 8490 Sequenced Strains for Exploring Actinobacteria Biosynthetic Diversity.</title>
        <authorList>
            <person name="Kalkreuter E."/>
            <person name="Kautsar S.A."/>
            <person name="Yang D."/>
            <person name="Bader C.D."/>
            <person name="Teijaro C.N."/>
            <person name="Fluegel L."/>
            <person name="Davis C.M."/>
            <person name="Simpson J.R."/>
            <person name="Lauterbach L."/>
            <person name="Steele A.D."/>
            <person name="Gui C."/>
            <person name="Meng S."/>
            <person name="Li G."/>
            <person name="Viehrig K."/>
            <person name="Ye F."/>
            <person name="Su P."/>
            <person name="Kiefer A.F."/>
            <person name="Nichols A."/>
            <person name="Cepeda A.J."/>
            <person name="Yan W."/>
            <person name="Fan B."/>
            <person name="Jiang Y."/>
            <person name="Adhikari A."/>
            <person name="Zheng C.-J."/>
            <person name="Schuster L."/>
            <person name="Cowan T.M."/>
            <person name="Smanski M.J."/>
            <person name="Chevrette M.G."/>
            <person name="De Carvalho L.P.S."/>
            <person name="Shen B."/>
        </authorList>
    </citation>
    <scope>NUCLEOTIDE SEQUENCE [LARGE SCALE GENOMIC DNA]</scope>
    <source>
        <strain evidence="2 3">NPDC004045</strain>
    </source>
</reference>
<gene>
    <name evidence="2" type="ORF">ACFYTF_03125</name>
</gene>
<comment type="caution">
    <text evidence="2">The sequence shown here is derived from an EMBL/GenBank/DDBJ whole genome shotgun (WGS) entry which is preliminary data.</text>
</comment>
<feature type="region of interest" description="Disordered" evidence="1">
    <location>
        <begin position="192"/>
        <end position="213"/>
    </location>
</feature>
<feature type="compositionally biased region" description="Basic and acidic residues" evidence="1">
    <location>
        <begin position="203"/>
        <end position="213"/>
    </location>
</feature>
<keyword evidence="3" id="KW-1185">Reference proteome</keyword>
<dbReference type="EMBL" id="JBIAMX010000001">
    <property type="protein sequence ID" value="MFF0541807.1"/>
    <property type="molecule type" value="Genomic_DNA"/>
</dbReference>
<dbReference type="Gene3D" id="3.40.50.410">
    <property type="entry name" value="von Willebrand factor, type A domain"/>
    <property type="match status" value="1"/>
</dbReference>
<evidence type="ECO:0000313" key="2">
    <source>
        <dbReference type="EMBL" id="MFF0541807.1"/>
    </source>
</evidence>
<name>A0ABW6PHD0_9NOCA</name>
<accession>A0ABW6PHD0</accession>